<keyword evidence="2" id="KW-1185">Reference proteome</keyword>
<evidence type="ECO:0000313" key="2">
    <source>
        <dbReference type="Proteomes" id="UP001379533"/>
    </source>
</evidence>
<evidence type="ECO:0008006" key="3">
    <source>
        <dbReference type="Google" id="ProtNLM"/>
    </source>
</evidence>
<protein>
    <recommendedName>
        <fullName evidence="3">Tryptophan synthase alpha chain</fullName>
    </recommendedName>
</protein>
<dbReference type="RefSeq" id="WP_394846858.1">
    <property type="nucleotide sequence ID" value="NZ_CP089982.1"/>
</dbReference>
<dbReference type="EMBL" id="CP089982">
    <property type="protein sequence ID" value="WXA96242.1"/>
    <property type="molecule type" value="Genomic_DNA"/>
</dbReference>
<name>A0ABZ2KC38_9BACT</name>
<accession>A0ABZ2KC38</accession>
<evidence type="ECO:0000313" key="1">
    <source>
        <dbReference type="EMBL" id="WXA96242.1"/>
    </source>
</evidence>
<proteinExistence type="predicted"/>
<gene>
    <name evidence="1" type="ORF">LZC95_05255</name>
</gene>
<sequence>MNPSSTMPPLVRLATTGIIMGACYIGACTFTAELDPLDNGQCGTGQKSCNERCVGLADPRTGCSLDTCAPCSLANATARCAPNGTCTISACRPGFENCDENGLTGCETDIDFDPNHCGSCRGKCDLPNALAGCTNGACVVGSCLPHWGDCDGKPENGCETPIDTNSLHCGQCGKTCAPSHQCVMSHCTSGEGG</sequence>
<reference evidence="1 2" key="1">
    <citation type="submission" date="2021-12" db="EMBL/GenBank/DDBJ databases">
        <title>Discovery of the Pendulisporaceae a myxobacterial family with distinct sporulation behavior and unique specialized metabolism.</title>
        <authorList>
            <person name="Garcia R."/>
            <person name="Popoff A."/>
            <person name="Bader C.D."/>
            <person name="Loehr J."/>
            <person name="Walesch S."/>
            <person name="Walt C."/>
            <person name="Boldt J."/>
            <person name="Bunk B."/>
            <person name="Haeckl F.J.F.P.J."/>
            <person name="Gunesch A.P."/>
            <person name="Birkelbach J."/>
            <person name="Nuebel U."/>
            <person name="Pietschmann T."/>
            <person name="Bach T."/>
            <person name="Mueller R."/>
        </authorList>
    </citation>
    <scope>NUCLEOTIDE SEQUENCE [LARGE SCALE GENOMIC DNA]</scope>
    <source>
        <strain evidence="1 2">MSr12523</strain>
    </source>
</reference>
<dbReference type="Proteomes" id="UP001379533">
    <property type="component" value="Chromosome"/>
</dbReference>
<organism evidence="1 2">
    <name type="scientific">Pendulispora brunnea</name>
    <dbReference type="NCBI Taxonomy" id="2905690"/>
    <lineage>
        <taxon>Bacteria</taxon>
        <taxon>Pseudomonadati</taxon>
        <taxon>Myxococcota</taxon>
        <taxon>Myxococcia</taxon>
        <taxon>Myxococcales</taxon>
        <taxon>Sorangiineae</taxon>
        <taxon>Pendulisporaceae</taxon>
        <taxon>Pendulispora</taxon>
    </lineage>
</organism>